<protein>
    <submittedName>
        <fullName evidence="2">NAD(P)-dependent oxidoreductase</fullName>
    </submittedName>
</protein>
<dbReference type="SUPFAM" id="SSF51735">
    <property type="entry name" value="NAD(P)-binding Rossmann-fold domains"/>
    <property type="match status" value="1"/>
</dbReference>
<evidence type="ECO:0000313" key="3">
    <source>
        <dbReference type="Proteomes" id="UP000503330"/>
    </source>
</evidence>
<dbReference type="AlphaFoldDB" id="A0AAP9SGC6"/>
<gene>
    <name evidence="2" type="ORF">G4D54_20860</name>
</gene>
<proteinExistence type="predicted"/>
<evidence type="ECO:0000259" key="1">
    <source>
        <dbReference type="Pfam" id="PF01370"/>
    </source>
</evidence>
<dbReference type="InterPro" id="IPR036291">
    <property type="entry name" value="NAD(P)-bd_dom_sf"/>
</dbReference>
<dbReference type="RefSeq" id="WP_002606156.1">
    <property type="nucleotide sequence ID" value="NZ_BAAACC010000014.1"/>
</dbReference>
<evidence type="ECO:0000313" key="2">
    <source>
        <dbReference type="EMBL" id="QJA04710.1"/>
    </source>
</evidence>
<sequence length="294" mass="33256">MRVVVVGANGFIGVNLIKRLLKCQYDVIGIDQYDNHLQMFLDNSSFKLIKEQVSYDVLMNVLQPDDAVVCLAAKRLTPNFNLNDYVANIHLNCDIFQSCMDSNTKNVVFLSSISTYRADNESCSEEIDTGSGNLYGESKYAMDHLINFLNKKKEMCIKSLRLAQVIGTGERKGYLLNTLLDNAKEYKEQVIYGSGCGERQYIYIKDVISAIICAIEAKNAKGIYNIGIKGRISISNLAKLINRVFKNEAGIKYLLEKPEDKSILEMDVSKAEKELNFKPKYDLEAAIQDLKNYY</sequence>
<dbReference type="Pfam" id="PF01370">
    <property type="entry name" value="Epimerase"/>
    <property type="match status" value="1"/>
</dbReference>
<reference evidence="2 3" key="1">
    <citation type="submission" date="2020-02" db="EMBL/GenBank/DDBJ databases">
        <authorList>
            <person name="Kociolek L.K."/>
            <person name="Ozer E.A."/>
        </authorList>
    </citation>
    <scope>NUCLEOTIDE SEQUENCE [LARGE SCALE GENOMIC DNA]</scope>
    <source>
        <strain evidence="2 3">ATCC 14501</strain>
    </source>
</reference>
<dbReference type="PANTHER" id="PTHR43245:SF23">
    <property type="entry name" value="NAD(P)-BINDING DOMAIN-CONTAINING PROTEIN"/>
    <property type="match status" value="1"/>
</dbReference>
<feature type="domain" description="NAD-dependent epimerase/dehydratase" evidence="1">
    <location>
        <begin position="3"/>
        <end position="227"/>
    </location>
</feature>
<dbReference type="InterPro" id="IPR001509">
    <property type="entry name" value="Epimerase_deHydtase"/>
</dbReference>
<dbReference type="Proteomes" id="UP000503330">
    <property type="component" value="Chromosome"/>
</dbReference>
<dbReference type="EMBL" id="CP048838">
    <property type="protein sequence ID" value="QJA04710.1"/>
    <property type="molecule type" value="Genomic_DNA"/>
</dbReference>
<organism evidence="2 3">
    <name type="scientific">Clostridium innocuum</name>
    <dbReference type="NCBI Taxonomy" id="1522"/>
    <lineage>
        <taxon>Bacteria</taxon>
        <taxon>Bacillati</taxon>
        <taxon>Bacillota</taxon>
        <taxon>Clostridia</taxon>
        <taxon>Eubacteriales</taxon>
        <taxon>Clostridiaceae</taxon>
        <taxon>Clostridium</taxon>
    </lineage>
</organism>
<dbReference type="PANTHER" id="PTHR43245">
    <property type="entry name" value="BIFUNCTIONAL POLYMYXIN RESISTANCE PROTEIN ARNA"/>
    <property type="match status" value="1"/>
</dbReference>
<dbReference type="InterPro" id="IPR050177">
    <property type="entry name" value="Lipid_A_modif_metabolic_enz"/>
</dbReference>
<accession>A0AAP9SGC6</accession>
<dbReference type="Gene3D" id="3.40.50.720">
    <property type="entry name" value="NAD(P)-binding Rossmann-like Domain"/>
    <property type="match status" value="1"/>
</dbReference>
<name>A0AAP9SGC6_CLOIN</name>
<dbReference type="GeneID" id="61928043"/>